<sequence>MDLYKAAKGAYKDQESTAMKALIVYKFIVTLLIAFPLLYIAGFITGLLWFMNPHAAGKETIDGLF</sequence>
<accession>E5E473</accession>
<evidence type="ECO:0000313" key="3">
    <source>
        <dbReference type="Proteomes" id="UP000008730"/>
    </source>
</evidence>
<evidence type="ECO:0000313" key="2">
    <source>
        <dbReference type="EMBL" id="ADG36057.1"/>
    </source>
</evidence>
<dbReference type="Proteomes" id="UP000008730">
    <property type="component" value="Segment"/>
</dbReference>
<organism evidence="2 3">
    <name type="scientific">Acinetobacter phage Acj61</name>
    <dbReference type="NCBI Taxonomy" id="760732"/>
    <lineage>
        <taxon>Viruses</taxon>
        <taxon>Duplodnaviria</taxon>
        <taxon>Heunggongvirae</taxon>
        <taxon>Uroviricota</taxon>
        <taxon>Caudoviricetes</taxon>
        <taxon>Pantevenvirales</taxon>
        <taxon>Straboviridae</taxon>
        <taxon>Twarogvirinae</taxon>
        <taxon>Lasallevirus</taxon>
        <taxon>Lasallevirus Acj61</taxon>
        <taxon>Acinetobacter virus Acj61</taxon>
    </lineage>
</organism>
<dbReference type="KEGG" id="vg:9925983"/>
<evidence type="ECO:0000256" key="1">
    <source>
        <dbReference type="SAM" id="Phobius"/>
    </source>
</evidence>
<dbReference type="RefSeq" id="YP_004009709.1">
    <property type="nucleotide sequence ID" value="NC_014661.1"/>
</dbReference>
<dbReference type="EMBL" id="GU911519">
    <property type="protein sequence ID" value="ADG36057.1"/>
    <property type="molecule type" value="Genomic_DNA"/>
</dbReference>
<keyword evidence="1" id="KW-0472">Membrane</keyword>
<name>E5E473_9CAUD</name>
<proteinExistence type="predicted"/>
<dbReference type="GeneID" id="9925983"/>
<keyword evidence="1" id="KW-1133">Transmembrane helix</keyword>
<gene>
    <name evidence="2" type="ORF">Acj61p092</name>
</gene>
<reference evidence="2 3" key="1">
    <citation type="journal article" date="2010" name="Virol. J.">
        <title>Genomes of the T4-related bacteriophages as windows on microbial genome evolution.</title>
        <authorList>
            <person name="Petrov V.M."/>
            <person name="Ratnayaka S."/>
            <person name="Nolan J.M."/>
            <person name="Miller E.S."/>
            <person name="Karam J.D."/>
        </authorList>
    </citation>
    <scope>NUCLEOTIDE SEQUENCE [LARGE SCALE GENOMIC DNA]</scope>
</reference>
<protein>
    <submittedName>
        <fullName evidence="2">Uncharacterized protein</fullName>
    </submittedName>
</protein>
<keyword evidence="1" id="KW-0812">Transmembrane</keyword>
<keyword evidence="3" id="KW-1185">Reference proteome</keyword>
<feature type="transmembrane region" description="Helical" evidence="1">
    <location>
        <begin position="21"/>
        <end position="50"/>
    </location>
</feature>